<dbReference type="InterPro" id="IPR036097">
    <property type="entry name" value="HisK_dim/P_sf"/>
</dbReference>
<dbReference type="PROSITE" id="PS50109">
    <property type="entry name" value="HIS_KIN"/>
    <property type="match status" value="1"/>
</dbReference>
<evidence type="ECO:0000256" key="5">
    <source>
        <dbReference type="ARBA" id="ARBA00022777"/>
    </source>
</evidence>
<keyword evidence="3" id="KW-0808">Transferase</keyword>
<dbReference type="PRINTS" id="PR00344">
    <property type="entry name" value="BCTRLSENSOR"/>
</dbReference>
<feature type="domain" description="Histidine kinase" evidence="9">
    <location>
        <begin position="98"/>
        <end position="354"/>
    </location>
</feature>
<keyword evidence="6" id="KW-0067">ATP-binding</keyword>
<dbReference type="PANTHER" id="PTHR43065">
    <property type="entry name" value="SENSOR HISTIDINE KINASE"/>
    <property type="match status" value="1"/>
</dbReference>
<keyword evidence="11" id="KW-1185">Reference proteome</keyword>
<evidence type="ECO:0000256" key="6">
    <source>
        <dbReference type="ARBA" id="ARBA00022840"/>
    </source>
</evidence>
<dbReference type="EC" id="2.7.13.3" evidence="2"/>
<dbReference type="Proteomes" id="UP000184603">
    <property type="component" value="Unassembled WGS sequence"/>
</dbReference>
<dbReference type="GO" id="GO:0000155">
    <property type="term" value="F:phosphorelay sensor kinase activity"/>
    <property type="evidence" value="ECO:0007669"/>
    <property type="project" value="InterPro"/>
</dbReference>
<dbReference type="RefSeq" id="WP_073616550.1">
    <property type="nucleotide sequence ID" value="NZ_FRFE01000043.1"/>
</dbReference>
<evidence type="ECO:0000256" key="1">
    <source>
        <dbReference type="ARBA" id="ARBA00000085"/>
    </source>
</evidence>
<comment type="catalytic activity">
    <reaction evidence="1">
        <text>ATP + protein L-histidine = ADP + protein N-phospho-L-histidine.</text>
        <dbReference type="EC" id="2.7.13.3"/>
    </reaction>
</comment>
<name>A0A1M7YJZ9_9BACT</name>
<keyword evidence="5 10" id="KW-0418">Kinase</keyword>
<protein>
    <recommendedName>
        <fullName evidence="2">histidine kinase</fullName>
        <ecNumber evidence="2">2.7.13.3</ecNumber>
    </recommendedName>
</protein>
<sequence>MSENDAQATITKLQAKLKAQQKTIDVLMDAAEQRSAQKTSPLELLSLNISLERVVQQKTEFLRKQREELNKALQDLKLTQARLLQAQKLESVGQLAAGIAHEINTPAQFIGSNISFLRDVFSDVMGLVDSLEHELLSITEGTSVAEVGRKVEILMEEGDWDYLKEEIPKALLQSNEGINRITAIVQAMKEFSHPGSKEKVLNDLNKIIETTVTIASNEWKYCAEIRLDLDPELPPVPCLADEVGQAILNILINACHAITEKNQGNGEKGLIAISSHRFPDHVKICIEDTGNGIPENIRERVFDPFFTTKGVGKGTGQGLAISHNVIEKKHKGVLSFVSEVGKGTTFTIQLPLNERE</sequence>
<dbReference type="InterPro" id="IPR036890">
    <property type="entry name" value="HATPase_C_sf"/>
</dbReference>
<dbReference type="Gene3D" id="1.10.287.130">
    <property type="match status" value="1"/>
</dbReference>
<organism evidence="10 11">
    <name type="scientific">Desulfopila aestuarii DSM 18488</name>
    <dbReference type="NCBI Taxonomy" id="1121416"/>
    <lineage>
        <taxon>Bacteria</taxon>
        <taxon>Pseudomonadati</taxon>
        <taxon>Thermodesulfobacteriota</taxon>
        <taxon>Desulfobulbia</taxon>
        <taxon>Desulfobulbales</taxon>
        <taxon>Desulfocapsaceae</taxon>
        <taxon>Desulfopila</taxon>
    </lineage>
</organism>
<proteinExistence type="predicted"/>
<evidence type="ECO:0000256" key="2">
    <source>
        <dbReference type="ARBA" id="ARBA00012438"/>
    </source>
</evidence>
<dbReference type="SUPFAM" id="SSF55874">
    <property type="entry name" value="ATPase domain of HSP90 chaperone/DNA topoisomerase II/histidine kinase"/>
    <property type="match status" value="1"/>
</dbReference>
<dbReference type="Pfam" id="PF02518">
    <property type="entry name" value="HATPase_c"/>
    <property type="match status" value="1"/>
</dbReference>
<dbReference type="InterPro" id="IPR005467">
    <property type="entry name" value="His_kinase_dom"/>
</dbReference>
<dbReference type="SMART" id="SM00387">
    <property type="entry name" value="HATPase_c"/>
    <property type="match status" value="1"/>
</dbReference>
<evidence type="ECO:0000256" key="7">
    <source>
        <dbReference type="ARBA" id="ARBA00023012"/>
    </source>
</evidence>
<evidence type="ECO:0000256" key="4">
    <source>
        <dbReference type="ARBA" id="ARBA00022741"/>
    </source>
</evidence>
<dbReference type="InterPro" id="IPR004358">
    <property type="entry name" value="Sig_transdc_His_kin-like_C"/>
</dbReference>
<dbReference type="OrthoDB" id="9769169at2"/>
<evidence type="ECO:0000256" key="8">
    <source>
        <dbReference type="SAM" id="Coils"/>
    </source>
</evidence>
<dbReference type="SUPFAM" id="SSF47384">
    <property type="entry name" value="Homodimeric domain of signal transducing histidine kinase"/>
    <property type="match status" value="1"/>
</dbReference>
<evidence type="ECO:0000313" key="11">
    <source>
        <dbReference type="Proteomes" id="UP000184603"/>
    </source>
</evidence>
<keyword evidence="4" id="KW-0547">Nucleotide-binding</keyword>
<accession>A0A1M7YJZ9</accession>
<evidence type="ECO:0000259" key="9">
    <source>
        <dbReference type="PROSITE" id="PS50109"/>
    </source>
</evidence>
<dbReference type="PANTHER" id="PTHR43065:SF46">
    <property type="entry name" value="C4-DICARBOXYLATE TRANSPORT SENSOR PROTEIN DCTB"/>
    <property type="match status" value="1"/>
</dbReference>
<reference evidence="10 11" key="1">
    <citation type="submission" date="2016-12" db="EMBL/GenBank/DDBJ databases">
        <authorList>
            <person name="Song W.-J."/>
            <person name="Kurnit D.M."/>
        </authorList>
    </citation>
    <scope>NUCLEOTIDE SEQUENCE [LARGE SCALE GENOMIC DNA]</scope>
    <source>
        <strain evidence="10 11">DSM 18488</strain>
    </source>
</reference>
<dbReference type="STRING" id="1121416.SAMN02745220_04843"/>
<gene>
    <name evidence="10" type="ORF">SAMN02745220_04843</name>
</gene>
<dbReference type="InterPro" id="IPR003594">
    <property type="entry name" value="HATPase_dom"/>
</dbReference>
<dbReference type="Gene3D" id="3.30.565.10">
    <property type="entry name" value="Histidine kinase-like ATPase, C-terminal domain"/>
    <property type="match status" value="1"/>
</dbReference>
<dbReference type="GO" id="GO:0005524">
    <property type="term" value="F:ATP binding"/>
    <property type="evidence" value="ECO:0007669"/>
    <property type="project" value="UniProtKB-KW"/>
</dbReference>
<dbReference type="EMBL" id="FRFE01000043">
    <property type="protein sequence ID" value="SHO52933.1"/>
    <property type="molecule type" value="Genomic_DNA"/>
</dbReference>
<feature type="coiled-coil region" evidence="8">
    <location>
        <begin position="3"/>
        <end position="30"/>
    </location>
</feature>
<dbReference type="AlphaFoldDB" id="A0A1M7YJZ9"/>
<evidence type="ECO:0000313" key="10">
    <source>
        <dbReference type="EMBL" id="SHO52933.1"/>
    </source>
</evidence>
<feature type="coiled-coil region" evidence="8">
    <location>
        <begin position="59"/>
        <end position="89"/>
    </location>
</feature>
<evidence type="ECO:0000256" key="3">
    <source>
        <dbReference type="ARBA" id="ARBA00022679"/>
    </source>
</evidence>
<keyword evidence="8" id="KW-0175">Coiled coil</keyword>
<keyword evidence="7" id="KW-0902">Two-component regulatory system</keyword>